<name>A0A7R9AVL6_TIMSH</name>
<accession>A0A7R9AVL6</accession>
<reference evidence="2" key="1">
    <citation type="submission" date="2020-11" db="EMBL/GenBank/DDBJ databases">
        <authorList>
            <person name="Tran Van P."/>
        </authorList>
    </citation>
    <scope>NUCLEOTIDE SEQUENCE</scope>
</reference>
<feature type="compositionally biased region" description="Low complexity" evidence="1">
    <location>
        <begin position="30"/>
        <end position="50"/>
    </location>
</feature>
<gene>
    <name evidence="2" type="ORF">TSIB3V08_LOCUS5552</name>
</gene>
<proteinExistence type="predicted"/>
<organism evidence="2">
    <name type="scientific">Timema shepardi</name>
    <name type="common">Walking stick</name>
    <dbReference type="NCBI Taxonomy" id="629360"/>
    <lineage>
        <taxon>Eukaryota</taxon>
        <taxon>Metazoa</taxon>
        <taxon>Ecdysozoa</taxon>
        <taxon>Arthropoda</taxon>
        <taxon>Hexapoda</taxon>
        <taxon>Insecta</taxon>
        <taxon>Pterygota</taxon>
        <taxon>Neoptera</taxon>
        <taxon>Polyneoptera</taxon>
        <taxon>Phasmatodea</taxon>
        <taxon>Timematodea</taxon>
        <taxon>Timematoidea</taxon>
        <taxon>Timematidae</taxon>
        <taxon>Timema</taxon>
    </lineage>
</organism>
<dbReference type="EMBL" id="OC002183">
    <property type="protein sequence ID" value="CAD7261412.1"/>
    <property type="molecule type" value="Genomic_DNA"/>
</dbReference>
<feature type="region of interest" description="Disordered" evidence="1">
    <location>
        <begin position="14"/>
        <end position="54"/>
    </location>
</feature>
<dbReference type="AlphaFoldDB" id="A0A7R9AVL6"/>
<protein>
    <submittedName>
        <fullName evidence="2">Uncharacterized protein</fullName>
    </submittedName>
</protein>
<feature type="region of interest" description="Disordered" evidence="1">
    <location>
        <begin position="438"/>
        <end position="465"/>
    </location>
</feature>
<evidence type="ECO:0000256" key="1">
    <source>
        <dbReference type="SAM" id="MobiDB-lite"/>
    </source>
</evidence>
<feature type="region of interest" description="Disordered" evidence="1">
    <location>
        <begin position="309"/>
        <end position="344"/>
    </location>
</feature>
<sequence>MSVSNVGDTSDLVFNFHHQPPSEDLVTRGSSRVTTSRADSSSSSSLSPPSCNLHQHKMAPQQQYCQGNMAAHHPPPTLTATSSSAGFMVSTNDLSDDELSDLPSCAYASRSTSGSSQQVHYLGMTGKQLIDIDLPLHVLTPDPDNLRFYVIESNVEKVSCQHVKAQLLSVSLLSARDSTTSVLVSCQHVTAQLLSVSLLSARDSTTSVLVSCQHVTAQLLSVSLLSAGDSTTSVYDHQNSLEGGEEGFYPSGSPYRVQRHAANIRERKRMLSTTSYYPFGLYALSTNYSNGLGIVKVELEEVDPHLRGGRVENHLGKTTLSSPDRDSNLDLPDLSSRAQHDKRVSQLRHRGGSLRCNYLCERCITGNWGGSGIKKRHHVINASQYYLTLSTRSHEQDNFSPRVTAATSRARLAFAIPLRASLWFLDLHRLERYKTKTRKARKPDTWPQTAPKWRLPADRPGEQPDMHERSVRAAQLARRLSEVGLVHVKRMERMPRRVLDTQEGVRGVWRERGGWSKGGCWVRRRGYEECGGREVVAVKEGLDTEEGVRGVWRERGG</sequence>
<evidence type="ECO:0000313" key="2">
    <source>
        <dbReference type="EMBL" id="CAD7261412.1"/>
    </source>
</evidence>
<feature type="compositionally biased region" description="Basic and acidic residues" evidence="1">
    <location>
        <begin position="455"/>
        <end position="465"/>
    </location>
</feature>